<evidence type="ECO:0000256" key="9">
    <source>
        <dbReference type="ARBA" id="ARBA00022842"/>
    </source>
</evidence>
<evidence type="ECO:0000256" key="4">
    <source>
        <dbReference type="ARBA" id="ARBA00022679"/>
    </source>
</evidence>
<dbReference type="GO" id="GO:0016301">
    <property type="term" value="F:kinase activity"/>
    <property type="evidence" value="ECO:0007669"/>
    <property type="project" value="UniProtKB-KW"/>
</dbReference>
<evidence type="ECO:0000256" key="7">
    <source>
        <dbReference type="ARBA" id="ARBA00022777"/>
    </source>
</evidence>
<evidence type="ECO:0000313" key="13">
    <source>
        <dbReference type="EMBL" id="MBA0720785.1"/>
    </source>
</evidence>
<comment type="subunit">
    <text evidence="3">Homodimer.</text>
</comment>
<dbReference type="Pfam" id="PF01326">
    <property type="entry name" value="PPDK_N"/>
    <property type="match status" value="1"/>
</dbReference>
<keyword evidence="14" id="KW-1185">Reference proteome</keyword>
<evidence type="ECO:0000259" key="11">
    <source>
        <dbReference type="Pfam" id="PF01326"/>
    </source>
</evidence>
<name>A0A7J9A9W3_9ROSI</name>
<comment type="similarity">
    <text evidence="2">Belongs to the PEP-utilizing enzyme family.</text>
</comment>
<dbReference type="Proteomes" id="UP000593574">
    <property type="component" value="Unassembled WGS sequence"/>
</dbReference>
<dbReference type="InterPro" id="IPR013815">
    <property type="entry name" value="ATP_grasp_subdomain_1"/>
</dbReference>
<feature type="domain" description="Pyruvate phosphate dikinase AMP/ATP-binding" evidence="11">
    <location>
        <begin position="469"/>
        <end position="669"/>
    </location>
</feature>
<evidence type="ECO:0000313" key="14">
    <source>
        <dbReference type="Proteomes" id="UP000593574"/>
    </source>
</evidence>
<dbReference type="GO" id="GO:0046872">
    <property type="term" value="F:metal ion binding"/>
    <property type="evidence" value="ECO:0007669"/>
    <property type="project" value="UniProtKB-KW"/>
</dbReference>
<dbReference type="InterPro" id="IPR002192">
    <property type="entry name" value="PPDK_AMP/ATP-bd"/>
</dbReference>
<keyword evidence="10" id="KW-0119">Carbohydrate metabolism</keyword>
<keyword evidence="5" id="KW-0479">Metal-binding</keyword>
<gene>
    <name evidence="13" type="ORF">Golax_008389</name>
</gene>
<feature type="domain" description="Alpha-glucan water dikinase phosphohistidine-like" evidence="12">
    <location>
        <begin position="236"/>
        <end position="308"/>
    </location>
</feature>
<evidence type="ECO:0000256" key="6">
    <source>
        <dbReference type="ARBA" id="ARBA00022741"/>
    </source>
</evidence>
<comment type="cofactor">
    <cofactor evidence="1">
        <name>Mg(2+)</name>
        <dbReference type="ChEBI" id="CHEBI:18420"/>
    </cofactor>
</comment>
<keyword evidence="8" id="KW-0067">ATP-binding</keyword>
<feature type="non-terminal residue" evidence="13">
    <location>
        <position position="1"/>
    </location>
</feature>
<comment type="caution">
    <text evidence="13">The sequence shown here is derived from an EMBL/GenBank/DDBJ whole genome shotgun (WGS) entry which is preliminary data.</text>
</comment>
<keyword evidence="4" id="KW-0808">Transferase</keyword>
<dbReference type="PANTHER" id="PTHR46999">
    <property type="entry name" value="ALPHA-GLUCAN WATER DIKINASE 1, CHLOROPLASTIC-RELATED"/>
    <property type="match status" value="1"/>
</dbReference>
<keyword evidence="6" id="KW-0547">Nucleotide-binding</keyword>
<dbReference type="GO" id="GO:0005524">
    <property type="term" value="F:ATP binding"/>
    <property type="evidence" value="ECO:0007669"/>
    <property type="project" value="UniProtKB-KW"/>
</dbReference>
<keyword evidence="7" id="KW-0418">Kinase</keyword>
<protein>
    <recommendedName>
        <fullName evidence="15">Pyruvate phosphate dikinase AMP/ATP-binding domain-containing protein</fullName>
    </recommendedName>
</protein>
<dbReference type="PANTHER" id="PTHR46999:SF4">
    <property type="entry name" value="ALPHA-GLUCAN WATER DIKINASE 2"/>
    <property type="match status" value="1"/>
</dbReference>
<dbReference type="InterPro" id="IPR054481">
    <property type="entry name" value="GWD1_pHisD"/>
</dbReference>
<dbReference type="EMBL" id="JABEZV010000009">
    <property type="protein sequence ID" value="MBA0720785.1"/>
    <property type="molecule type" value="Genomic_DNA"/>
</dbReference>
<evidence type="ECO:0000256" key="8">
    <source>
        <dbReference type="ARBA" id="ARBA00022840"/>
    </source>
</evidence>
<keyword evidence="9" id="KW-0460">Magnesium</keyword>
<evidence type="ECO:0000256" key="1">
    <source>
        <dbReference type="ARBA" id="ARBA00001946"/>
    </source>
</evidence>
<dbReference type="Pfam" id="PF22973">
    <property type="entry name" value="GWD1_pHisD"/>
    <property type="match status" value="1"/>
</dbReference>
<evidence type="ECO:0000256" key="2">
    <source>
        <dbReference type="ARBA" id="ARBA00007837"/>
    </source>
</evidence>
<evidence type="ECO:0000256" key="5">
    <source>
        <dbReference type="ARBA" id="ARBA00022723"/>
    </source>
</evidence>
<evidence type="ECO:0000256" key="3">
    <source>
        <dbReference type="ARBA" id="ARBA00011738"/>
    </source>
</evidence>
<dbReference type="AlphaFoldDB" id="A0A7J9A9W3"/>
<dbReference type="SUPFAM" id="SSF56059">
    <property type="entry name" value="Glutathione synthetase ATP-binding domain-like"/>
    <property type="match status" value="1"/>
</dbReference>
<evidence type="ECO:0000256" key="10">
    <source>
        <dbReference type="ARBA" id="ARBA00023277"/>
    </source>
</evidence>
<reference evidence="13 14" key="1">
    <citation type="journal article" date="2019" name="Genome Biol. Evol.">
        <title>Insights into the evolution of the New World diploid cottons (Gossypium, subgenus Houzingenia) based on genome sequencing.</title>
        <authorList>
            <person name="Grover C.E."/>
            <person name="Arick M.A. 2nd"/>
            <person name="Thrash A."/>
            <person name="Conover J.L."/>
            <person name="Sanders W.S."/>
            <person name="Peterson D.G."/>
            <person name="Frelichowski J.E."/>
            <person name="Scheffler J.A."/>
            <person name="Scheffler B.E."/>
            <person name="Wendel J.F."/>
        </authorList>
    </citation>
    <scope>NUCLEOTIDE SEQUENCE [LARGE SCALE GENOMIC DNA]</scope>
    <source>
        <strain evidence="13">4</strain>
        <tissue evidence="13">Leaf</tissue>
    </source>
</reference>
<proteinExistence type="inferred from homology"/>
<accession>A0A7J9A9W3</accession>
<sequence>AVHSGVELESAIDSCLAPSLNNQGFATADRVNVYGALSLKLQDCLNFVKTHIGDERIGPLMEKLLESRIEIRPLLLTPHRLAKELLFLDLALASAVRTTMERGLKDLNFANPPEIMFFISLVLESLCLSTVKNEDLIYCTKDWYRASESHKSGDAQWALQTKAILDRLQIILSDRAVDLQIKIQPSAEYLGKLLGIGKTTIDTFSEELIRAGSAAVLSMLITRFDPVLRKVANLGCWQVISPVEVSGFVYSVNELITVQNKVYRKPTIIIATRVTGEEEIPDGVVAVLTSDTPDVLSHVSIRARNNLFTRILMNCFSLTCSDIGGSILPLSSLVPSISRRVTLKRKIFCGRYALSLEEFTTETVGSKSCNIKFLRGRVPSWIRIPMSVAIPFGAFETVLSLDVNKDISTKIMFLRKLVNGGDVSKLQEIKGAILQMSVPVSLTTELTSKMKSARMPWPDKGGDDQWNRAWQAIKKVWASKWNERAYISCKKAKLNHEDLRMAVLIQEVICGDYAFVIHTKNPLSGDTSEIYAEIVKGLGETLVGAYPGRAMSFIAKKNNLKSPIVTCYASKKIGLYCKPTIIFRSDSNGEDLEGYAGAGLYDSVLMDEEESMVLDYSNDPMMVNKAFQTSILSKVAEAGKIIETLYGCPQDIEGVVKDGMIYVVQARPQV</sequence>
<dbReference type="Gene3D" id="3.30.470.20">
    <property type="entry name" value="ATP-grasp fold, B domain"/>
    <property type="match status" value="1"/>
</dbReference>
<organism evidence="13 14">
    <name type="scientific">Gossypium laxum</name>
    <dbReference type="NCBI Taxonomy" id="34288"/>
    <lineage>
        <taxon>Eukaryota</taxon>
        <taxon>Viridiplantae</taxon>
        <taxon>Streptophyta</taxon>
        <taxon>Embryophyta</taxon>
        <taxon>Tracheophyta</taxon>
        <taxon>Spermatophyta</taxon>
        <taxon>Magnoliopsida</taxon>
        <taxon>eudicotyledons</taxon>
        <taxon>Gunneridae</taxon>
        <taxon>Pentapetalae</taxon>
        <taxon>rosids</taxon>
        <taxon>malvids</taxon>
        <taxon>Malvales</taxon>
        <taxon>Malvaceae</taxon>
        <taxon>Malvoideae</taxon>
        <taxon>Gossypium</taxon>
    </lineage>
</organism>
<evidence type="ECO:0000259" key="12">
    <source>
        <dbReference type="Pfam" id="PF22973"/>
    </source>
</evidence>
<evidence type="ECO:0008006" key="15">
    <source>
        <dbReference type="Google" id="ProtNLM"/>
    </source>
</evidence>
<dbReference type="Gene3D" id="3.30.1490.20">
    <property type="entry name" value="ATP-grasp fold, A domain"/>
    <property type="match status" value="1"/>
</dbReference>